<feature type="compositionally biased region" description="Basic and acidic residues" evidence="3">
    <location>
        <begin position="395"/>
        <end position="411"/>
    </location>
</feature>
<dbReference type="GO" id="GO:0005634">
    <property type="term" value="C:nucleus"/>
    <property type="evidence" value="ECO:0007669"/>
    <property type="project" value="UniProtKB-SubCell"/>
</dbReference>
<reference evidence="4" key="1">
    <citation type="submission" date="2021-04" db="EMBL/GenBank/DDBJ databases">
        <authorList>
            <consortium name="Molecular Ecology Group"/>
        </authorList>
    </citation>
    <scope>NUCLEOTIDE SEQUENCE</scope>
</reference>
<gene>
    <name evidence="4" type="ORF">CUNI_LOCUS13277</name>
</gene>
<accession>A0A8S3ZEM6</accession>
<keyword evidence="5" id="KW-1185">Reference proteome</keyword>
<keyword evidence="2" id="KW-0539">Nucleus</keyword>
<evidence type="ECO:0000313" key="4">
    <source>
        <dbReference type="EMBL" id="CAG5127719.1"/>
    </source>
</evidence>
<organism evidence="4 5">
    <name type="scientific">Candidula unifasciata</name>
    <dbReference type="NCBI Taxonomy" id="100452"/>
    <lineage>
        <taxon>Eukaryota</taxon>
        <taxon>Metazoa</taxon>
        <taxon>Spiralia</taxon>
        <taxon>Lophotrochozoa</taxon>
        <taxon>Mollusca</taxon>
        <taxon>Gastropoda</taxon>
        <taxon>Heterobranchia</taxon>
        <taxon>Euthyneura</taxon>
        <taxon>Panpulmonata</taxon>
        <taxon>Eupulmonata</taxon>
        <taxon>Stylommatophora</taxon>
        <taxon>Helicina</taxon>
        <taxon>Helicoidea</taxon>
        <taxon>Geomitridae</taxon>
        <taxon>Candidula</taxon>
    </lineage>
</organism>
<evidence type="ECO:0000256" key="3">
    <source>
        <dbReference type="SAM" id="MobiDB-lite"/>
    </source>
</evidence>
<name>A0A8S3ZEM6_9EUPU</name>
<feature type="non-terminal residue" evidence="4">
    <location>
        <position position="1"/>
    </location>
</feature>
<dbReference type="Proteomes" id="UP000678393">
    <property type="component" value="Unassembled WGS sequence"/>
</dbReference>
<evidence type="ECO:0000313" key="5">
    <source>
        <dbReference type="Proteomes" id="UP000678393"/>
    </source>
</evidence>
<evidence type="ECO:0000256" key="1">
    <source>
        <dbReference type="ARBA" id="ARBA00004123"/>
    </source>
</evidence>
<feature type="compositionally biased region" description="Low complexity" evidence="3">
    <location>
        <begin position="353"/>
        <end position="372"/>
    </location>
</feature>
<dbReference type="OrthoDB" id="31113at2759"/>
<evidence type="ECO:0008006" key="6">
    <source>
        <dbReference type="Google" id="ProtNLM"/>
    </source>
</evidence>
<sequence length="440" mass="49021">TLESMPELTDRLHANRRTWDKTFVIDKHGSSTGRSESSLASGQSGDPASLDINVCDHTGRVRIKKRHFCLPASWTKPEEFLKLPSRSKHNQMQSNSSSTQMGTEEILACRAIGECGNPAERKVLDLKRWYCISRPQYKSSCGVSSVVSCFNFLFSTLGHGRLKPVTQESAMKLFGFTSPFDEISFGPITGNTTLLRWFSELCSHFNVNGQGFIMYKPSGTHQTEGVTDEMALDFLKKGLKDTNTAFIYHCHNHYFCPIGYEDTPYFCVDAYSGDVGNSSECWVMIGDTSRKYPSIHSISWDQICQDLSCKSPNYINIRQTWKGIQQLKNSKTCACSENLHCLLAFQKVHSEAPTSSNSQASSTSTSALTNPSHLPASSPCPRPLISSSPTANAHSKVDAHRPELGDHFEPGDHEEEITVSLQLNRLQSLYNLTDYRVSTT</sequence>
<dbReference type="PANTHER" id="PTHR16171:SF12">
    <property type="entry name" value="BASIC IMMUNOGLOBULIN-LIKE VARIABLE MOTIF-CONTAINING PROTEIN"/>
    <property type="match status" value="1"/>
</dbReference>
<evidence type="ECO:0000256" key="2">
    <source>
        <dbReference type="ARBA" id="ARBA00023242"/>
    </source>
</evidence>
<dbReference type="PANTHER" id="PTHR16171">
    <property type="entry name" value="DNA REPAIR PROTEIN COMPLEMENTING XP-G CELLS-RELATED"/>
    <property type="match status" value="1"/>
</dbReference>
<comment type="caution">
    <text evidence="4">The sequence shown here is derived from an EMBL/GenBank/DDBJ whole genome shotgun (WGS) entry which is preliminary data.</text>
</comment>
<dbReference type="EMBL" id="CAJHNH020002773">
    <property type="protein sequence ID" value="CAG5127719.1"/>
    <property type="molecule type" value="Genomic_DNA"/>
</dbReference>
<protein>
    <recommendedName>
        <fullName evidence="6">Basic immunoglobulin-like variable motif-containing protein</fullName>
    </recommendedName>
</protein>
<proteinExistence type="predicted"/>
<feature type="region of interest" description="Disordered" evidence="3">
    <location>
        <begin position="353"/>
        <end position="411"/>
    </location>
</feature>
<comment type="subcellular location">
    <subcellularLocation>
        <location evidence="1">Nucleus</location>
    </subcellularLocation>
</comment>
<dbReference type="AlphaFoldDB" id="A0A8S3ZEM6"/>